<dbReference type="Ensembl" id="ENSCCRT00000051385.2">
    <property type="protein sequence ID" value="ENSCCRP00000047426.2"/>
    <property type="gene ID" value="ENSCCRG00000025255.2"/>
</dbReference>
<dbReference type="AlphaFoldDB" id="A0A8C1CHU4"/>
<dbReference type="OMA" id="WGQEYIS"/>
<dbReference type="InterPro" id="IPR016024">
    <property type="entry name" value="ARM-type_fold"/>
</dbReference>
<dbReference type="PANTHER" id="PTHR13554">
    <property type="entry name" value="26S PROTEASOME NON-ATPASE REGULATORY SUBUNIT 5-RELATED"/>
    <property type="match status" value="1"/>
</dbReference>
<dbReference type="Gene3D" id="1.25.10.10">
    <property type="entry name" value="Leucine-rich Repeat Variant"/>
    <property type="match status" value="2"/>
</dbReference>
<keyword evidence="8" id="KW-1185">Reference proteome</keyword>
<reference evidence="7" key="2">
    <citation type="submission" date="2025-09" db="UniProtKB">
        <authorList>
            <consortium name="Ensembl"/>
        </authorList>
    </citation>
    <scope>IDENTIFICATION</scope>
</reference>
<dbReference type="PANTHER" id="PTHR13554:SF10">
    <property type="entry name" value="26S PROTEASOME NON-ATPASE REGULATORY SUBUNIT 5"/>
    <property type="match status" value="1"/>
</dbReference>
<reference evidence="7" key="1">
    <citation type="submission" date="2025-08" db="UniProtKB">
        <authorList>
            <consortium name="Ensembl"/>
        </authorList>
    </citation>
    <scope>IDENTIFICATION</scope>
</reference>
<comment type="function">
    <text evidence="5">Acts as a chaperone during the assembly of the 26S proteasome, specifically of the base subcomplex of the PA700/19S regulatory complex (RC). In the initial step of the base subcomplex assembly is part of an intermediate PSMD5:PSMC2:PSMC1:PSMD2 module which probably assembles with a PSMD10:PSMC4:PSMC5:PAAF1 module followed by dissociation of PSMD5.</text>
</comment>
<name>A0A8C1CHU4_CYPCA</name>
<dbReference type="InterPro" id="IPR011989">
    <property type="entry name" value="ARM-like"/>
</dbReference>
<dbReference type="InterPro" id="IPR019538">
    <property type="entry name" value="PSMD5"/>
</dbReference>
<evidence type="ECO:0000256" key="4">
    <source>
        <dbReference type="ARBA" id="ARBA00023186"/>
    </source>
</evidence>
<accession>A0A8C1CHU4</accession>
<evidence type="ECO:0000256" key="2">
    <source>
        <dbReference type="ARBA" id="ARBA00014933"/>
    </source>
</evidence>
<evidence type="ECO:0000313" key="8">
    <source>
        <dbReference type="Proteomes" id="UP001108240"/>
    </source>
</evidence>
<dbReference type="GO" id="GO:0043248">
    <property type="term" value="P:proteasome assembly"/>
    <property type="evidence" value="ECO:0007669"/>
    <property type="project" value="InterPro"/>
</dbReference>
<protein>
    <recommendedName>
        <fullName evidence="2">26S proteasome non-ATPase regulatory subunit 5</fullName>
    </recommendedName>
</protein>
<dbReference type="FunFam" id="1.25.10.10:FF:000208">
    <property type="entry name" value="26S proteasome non-ATPase regulatory subunit 5"/>
    <property type="match status" value="1"/>
</dbReference>
<evidence type="ECO:0000256" key="5">
    <source>
        <dbReference type="ARBA" id="ARBA00055861"/>
    </source>
</evidence>
<comment type="similarity">
    <text evidence="1">Belongs to the proteasome subunit S5B/HSM3 family.</text>
</comment>
<evidence type="ECO:0000256" key="6">
    <source>
        <dbReference type="ARBA" id="ARBA00064552"/>
    </source>
</evidence>
<evidence type="ECO:0000256" key="1">
    <source>
        <dbReference type="ARBA" id="ARBA00006823"/>
    </source>
</evidence>
<proteinExistence type="inferred from homology"/>
<organism evidence="7 8">
    <name type="scientific">Cyprinus carpio carpio</name>
    <dbReference type="NCBI Taxonomy" id="630221"/>
    <lineage>
        <taxon>Eukaryota</taxon>
        <taxon>Metazoa</taxon>
        <taxon>Chordata</taxon>
        <taxon>Craniata</taxon>
        <taxon>Vertebrata</taxon>
        <taxon>Euteleostomi</taxon>
        <taxon>Actinopterygii</taxon>
        <taxon>Neopterygii</taxon>
        <taxon>Teleostei</taxon>
        <taxon>Ostariophysi</taxon>
        <taxon>Cypriniformes</taxon>
        <taxon>Cyprinidae</taxon>
        <taxon>Cyprininae</taxon>
        <taxon>Cyprinus</taxon>
    </lineage>
</organism>
<comment type="subunit">
    <text evidence="6">Interacts with PSMC1, PSMC2, PSMD1 and PSMD6. Part of transient complex containing PSMD5, PSMC2, PSMC1 and PSMD2 formed during the assembly of the 26S proteasome.</text>
</comment>
<dbReference type="Pfam" id="PF10508">
    <property type="entry name" value="Proteasom_PSMB"/>
    <property type="match status" value="2"/>
</dbReference>
<dbReference type="GeneTree" id="ENSGT00390000013040"/>
<dbReference type="SUPFAM" id="SSF48371">
    <property type="entry name" value="ARM repeat"/>
    <property type="match status" value="1"/>
</dbReference>
<keyword evidence="4" id="KW-0143">Chaperone</keyword>
<dbReference type="Proteomes" id="UP001108240">
    <property type="component" value="Unplaced"/>
</dbReference>
<keyword evidence="3" id="KW-0007">Acetylation</keyword>
<evidence type="ECO:0000313" key="7">
    <source>
        <dbReference type="Ensembl" id="ENSCCRP00000047426.2"/>
    </source>
</evidence>
<evidence type="ECO:0000256" key="3">
    <source>
        <dbReference type="ARBA" id="ARBA00022990"/>
    </source>
</evidence>
<sequence>MMAAPIESLLNEICESEDPIEELKSLRTAVLATPVSGLRQAVSGARLEIIFGLLNTNDKEQIEVCVEILSRVLQALEPIQLAQNYKTALQSGLNHPNDSVKLLALTQMGRVAGHADGVTQMLNSAEILRDVIQCISVERIAVAKEAIAALSKLSNTKAGLDALFRSDLLNKLKDVMLTNDIIRYRVYEVCDHLWMEGGIFMMDLSVIMCVCVCVQLIVEVSTVSPVSLGYCANSGLISQMLEELTGDDVLVRATAIEMVTSLAQSQHGRQYLAQQGIIDKISNMIIAAESDPFSSLYLPGLVKFFGSLAIMDSPQQVCEKYPVFLEVVFSMAINLDPTLTPVALDTLGVLGRTVEGKQVLQKTGEKFTSVLKRMSKVAADGATELRVRCLEALAQLLTLPVEQQTDDLLLLTESWFNCLSSQPMLMIRNISTQPFPELHCSALRIFTAIGCQSWAQQLMMDTPGFVEWVMDRSVGTGKEAKDCKFELVGALLSSSSIQEIFGAHNYLKLKTYLNEGPYYVNAVSSVTTEGAD</sequence>
<dbReference type="GO" id="GO:0005829">
    <property type="term" value="C:cytosol"/>
    <property type="evidence" value="ECO:0007669"/>
    <property type="project" value="TreeGrafter"/>
</dbReference>